<gene>
    <name evidence="5" type="ORF">GPJ59_24705</name>
</gene>
<protein>
    <recommendedName>
        <fullName evidence="7">Precorrin-3B synthase</fullName>
    </recommendedName>
</protein>
<evidence type="ECO:0000256" key="4">
    <source>
        <dbReference type="SAM" id="MobiDB-lite"/>
    </source>
</evidence>
<keyword evidence="3" id="KW-0411">Iron-sulfur</keyword>
<dbReference type="EMBL" id="WTFF01000209">
    <property type="protein sequence ID" value="MBW5484994.1"/>
    <property type="molecule type" value="Genomic_DNA"/>
</dbReference>
<dbReference type="Gene3D" id="3.30.413.10">
    <property type="entry name" value="Sulfite Reductase Hemoprotein, domain 1"/>
    <property type="match status" value="1"/>
</dbReference>
<evidence type="ECO:0000256" key="2">
    <source>
        <dbReference type="ARBA" id="ARBA00023004"/>
    </source>
</evidence>
<keyword evidence="6" id="KW-1185">Reference proteome</keyword>
<reference evidence="5 6" key="1">
    <citation type="submission" date="2019-12" db="EMBL/GenBank/DDBJ databases">
        <title>Genome sequence of Streptomyces bambusae.</title>
        <authorList>
            <person name="Bansal K."/>
            <person name="Choksket S."/>
            <person name="Korpole S."/>
            <person name="Patil P.B."/>
        </authorList>
    </citation>
    <scope>NUCLEOTIDE SEQUENCE [LARGE SCALE GENOMIC DNA]</scope>
    <source>
        <strain evidence="5 6">SK60</strain>
    </source>
</reference>
<feature type="compositionally biased region" description="Low complexity" evidence="4">
    <location>
        <begin position="175"/>
        <end position="205"/>
    </location>
</feature>
<dbReference type="InterPro" id="IPR045854">
    <property type="entry name" value="NO2/SO3_Rdtase_4Fe4S_sf"/>
</dbReference>
<keyword evidence="1" id="KW-0479">Metal-binding</keyword>
<dbReference type="SUPFAM" id="SSF56014">
    <property type="entry name" value="Nitrite and sulphite reductase 4Fe-4S domain-like"/>
    <property type="match status" value="1"/>
</dbReference>
<evidence type="ECO:0000256" key="3">
    <source>
        <dbReference type="ARBA" id="ARBA00023014"/>
    </source>
</evidence>
<sequence>VLVPLGRLSTARWRQALSAADGLRTTPWRGLVLTGARGGQGELARRLDEAGLVLAPGSAWESVTACTGRPGCAKSLADVRADATQAVAVAGAAPGPLPVHWSGCERRCGHPRGTDWVDVLATPDGYALSVHGLSVEGLSVDGLSVPGSPLPADPGLAAALAAARRTTPAGPPVAPTGSDGYTGSDGSAGPNAPTGHTGPAGPPAGSEADAAQK</sequence>
<feature type="non-terminal residue" evidence="5">
    <location>
        <position position="1"/>
    </location>
</feature>
<evidence type="ECO:0000256" key="1">
    <source>
        <dbReference type="ARBA" id="ARBA00022723"/>
    </source>
</evidence>
<dbReference type="Proteomes" id="UP000812013">
    <property type="component" value="Unassembled WGS sequence"/>
</dbReference>
<keyword evidence="2" id="KW-0408">Iron</keyword>
<name>A0ABS6ZB55_9ACTN</name>
<evidence type="ECO:0000313" key="5">
    <source>
        <dbReference type="EMBL" id="MBW5484994.1"/>
    </source>
</evidence>
<evidence type="ECO:0000313" key="6">
    <source>
        <dbReference type="Proteomes" id="UP000812013"/>
    </source>
</evidence>
<feature type="region of interest" description="Disordered" evidence="4">
    <location>
        <begin position="161"/>
        <end position="213"/>
    </location>
</feature>
<proteinExistence type="predicted"/>
<comment type="caution">
    <text evidence="5">The sequence shown here is derived from an EMBL/GenBank/DDBJ whole genome shotgun (WGS) entry which is preliminary data.</text>
</comment>
<evidence type="ECO:0008006" key="7">
    <source>
        <dbReference type="Google" id="ProtNLM"/>
    </source>
</evidence>
<accession>A0ABS6ZB55</accession>
<organism evidence="5 6">
    <name type="scientific">Streptomyces bambusae</name>
    <dbReference type="NCBI Taxonomy" id="1550616"/>
    <lineage>
        <taxon>Bacteria</taxon>
        <taxon>Bacillati</taxon>
        <taxon>Actinomycetota</taxon>
        <taxon>Actinomycetes</taxon>
        <taxon>Kitasatosporales</taxon>
        <taxon>Streptomycetaceae</taxon>
        <taxon>Streptomyces</taxon>
    </lineage>
</organism>